<dbReference type="AlphaFoldDB" id="A0A7J5JJW0"/>
<dbReference type="PROSITE" id="PS51257">
    <property type="entry name" value="PROKAR_LIPOPROTEIN"/>
    <property type="match status" value="1"/>
</dbReference>
<dbReference type="EMBL" id="WCRW01000020">
    <property type="protein sequence ID" value="KAB4451683.1"/>
    <property type="molecule type" value="Genomic_DNA"/>
</dbReference>
<keyword evidence="1" id="KW-0732">Signal</keyword>
<dbReference type="RefSeq" id="WP_211479099.1">
    <property type="nucleotide sequence ID" value="NZ_CP072224.1"/>
</dbReference>
<comment type="caution">
    <text evidence="2">The sequence shown here is derived from an EMBL/GenBank/DDBJ whole genome shotgun (WGS) entry which is preliminary data.</text>
</comment>
<dbReference type="Proteomes" id="UP000436825">
    <property type="component" value="Unassembled WGS sequence"/>
</dbReference>
<evidence type="ECO:0000313" key="3">
    <source>
        <dbReference type="Proteomes" id="UP000436825"/>
    </source>
</evidence>
<proteinExistence type="predicted"/>
<name>A0A7J5JJW0_BACT4</name>
<evidence type="ECO:0000313" key="2">
    <source>
        <dbReference type="EMBL" id="KAB4451683.1"/>
    </source>
</evidence>
<protein>
    <recommendedName>
        <fullName evidence="4">DUF4878 domain-containing protein</fullName>
    </recommendedName>
</protein>
<sequence>MKNGMKYLGGVLLISLFFSCGSKQAPDTKIEITQECLNSDDTIKIVQLTAEYLEHLKEKEFEEAMQMLHVIRNDSVFSLTDIDMEKMRVQYETFPVLAYQIKRCFINGFHETEVAYSIEFFKRIENDNRPNTLNFRLNPQKINNVWYLSLVTR</sequence>
<feature type="chain" id="PRO_5029834426" description="DUF4878 domain-containing protein" evidence="1">
    <location>
        <begin position="26"/>
        <end position="153"/>
    </location>
</feature>
<evidence type="ECO:0000256" key="1">
    <source>
        <dbReference type="SAM" id="SignalP"/>
    </source>
</evidence>
<gene>
    <name evidence="2" type="ORF">GAN75_22350</name>
</gene>
<reference evidence="2 3" key="1">
    <citation type="journal article" date="2019" name="Nat. Med.">
        <title>A library of human gut bacterial isolates paired with longitudinal multiomics data enables mechanistic microbiome research.</title>
        <authorList>
            <person name="Poyet M."/>
            <person name="Groussin M."/>
            <person name="Gibbons S.M."/>
            <person name="Avila-Pacheco J."/>
            <person name="Jiang X."/>
            <person name="Kearney S.M."/>
            <person name="Perrotta A.R."/>
            <person name="Berdy B."/>
            <person name="Zhao S."/>
            <person name="Lieberman T.D."/>
            <person name="Swanson P.K."/>
            <person name="Smith M."/>
            <person name="Roesemann S."/>
            <person name="Alexander J.E."/>
            <person name="Rich S.A."/>
            <person name="Livny J."/>
            <person name="Vlamakis H."/>
            <person name="Clish C."/>
            <person name="Bullock K."/>
            <person name="Deik A."/>
            <person name="Scott J."/>
            <person name="Pierce K.A."/>
            <person name="Xavier R.J."/>
            <person name="Alm E.J."/>
        </authorList>
    </citation>
    <scope>NUCLEOTIDE SEQUENCE [LARGE SCALE GENOMIC DNA]</scope>
    <source>
        <strain evidence="2 3">BIOML-A160</strain>
    </source>
</reference>
<feature type="signal peptide" evidence="1">
    <location>
        <begin position="1"/>
        <end position="25"/>
    </location>
</feature>
<organism evidence="2 3">
    <name type="scientific">Bacteroides thetaiotaomicron</name>
    <dbReference type="NCBI Taxonomy" id="818"/>
    <lineage>
        <taxon>Bacteria</taxon>
        <taxon>Pseudomonadati</taxon>
        <taxon>Bacteroidota</taxon>
        <taxon>Bacteroidia</taxon>
        <taxon>Bacteroidales</taxon>
        <taxon>Bacteroidaceae</taxon>
        <taxon>Bacteroides</taxon>
    </lineage>
</organism>
<evidence type="ECO:0008006" key="4">
    <source>
        <dbReference type="Google" id="ProtNLM"/>
    </source>
</evidence>
<accession>A0A7J5JJW0</accession>